<evidence type="ECO:0000313" key="2">
    <source>
        <dbReference type="EMBL" id="EBR4140612.1"/>
    </source>
</evidence>
<name>A0A5U7LMT5_SALER</name>
<keyword evidence="1" id="KW-0812">Transmembrane</keyword>
<organism evidence="2">
    <name type="scientific">Salmonella enterica</name>
    <name type="common">Salmonella choleraesuis</name>
    <dbReference type="NCBI Taxonomy" id="28901"/>
    <lineage>
        <taxon>Bacteria</taxon>
        <taxon>Pseudomonadati</taxon>
        <taxon>Pseudomonadota</taxon>
        <taxon>Gammaproteobacteria</taxon>
        <taxon>Enterobacterales</taxon>
        <taxon>Enterobacteriaceae</taxon>
        <taxon>Salmonella</taxon>
    </lineage>
</organism>
<proteinExistence type="predicted"/>
<sequence length="228" mass="26382">MIMKLDTRLTSSALTLALAAVVIPFTADWQLPLLNGVVVRWIENGQALWLLFGALFTVWYIRPFSRPEGAKQFWLWAVVWWVVLLGRSTSWGRDYFPGEPRMLFRTISVLLIAALVLPVLFSPGLRKEIVRRLRDVPLPLWLFVVTACSYLISDTVEHHRWLSPIFLHNARYTDLIEELYEVPFMIGLFMVTVGFMQQDKQDECTALEMTPVSRKIARLKKDHEFGMG</sequence>
<evidence type="ECO:0008006" key="3">
    <source>
        <dbReference type="Google" id="ProtNLM"/>
    </source>
</evidence>
<protein>
    <recommendedName>
        <fullName evidence="3">Nitric oxide reductase</fullName>
    </recommendedName>
</protein>
<dbReference type="EMBL" id="AAGSEK010000005">
    <property type="protein sequence ID" value="EBR4140612.1"/>
    <property type="molecule type" value="Genomic_DNA"/>
</dbReference>
<comment type="caution">
    <text evidence="2">The sequence shown here is derived from an EMBL/GenBank/DDBJ whole genome shotgun (WGS) entry which is preliminary data.</text>
</comment>
<keyword evidence="1" id="KW-1133">Transmembrane helix</keyword>
<feature type="transmembrane region" description="Helical" evidence="1">
    <location>
        <begin position="102"/>
        <end position="121"/>
    </location>
</feature>
<feature type="transmembrane region" description="Helical" evidence="1">
    <location>
        <begin position="40"/>
        <end position="61"/>
    </location>
</feature>
<evidence type="ECO:0000256" key="1">
    <source>
        <dbReference type="SAM" id="Phobius"/>
    </source>
</evidence>
<gene>
    <name evidence="2" type="ORF">BVJ40_04460</name>
</gene>
<dbReference type="AlphaFoldDB" id="A0A5U7LMT5"/>
<reference evidence="2" key="1">
    <citation type="submission" date="2018-07" db="EMBL/GenBank/DDBJ databases">
        <authorList>
            <consortium name="PulseNet: The National Subtyping Network for Foodborne Disease Surveillance"/>
            <person name="Tarr C.L."/>
            <person name="Trees E."/>
            <person name="Katz L.S."/>
            <person name="Carleton-Romer H.A."/>
            <person name="Stroika S."/>
            <person name="Kucerova Z."/>
            <person name="Roache K.F."/>
            <person name="Sabol A.L."/>
            <person name="Besser J."/>
            <person name="Gerner-Smidt P."/>
        </authorList>
    </citation>
    <scope>NUCLEOTIDE SEQUENCE</scope>
    <source>
        <strain evidence="2">PNUSAS006765</strain>
    </source>
</reference>
<accession>A0A5U7LMT5</accession>
<feature type="transmembrane region" description="Helical" evidence="1">
    <location>
        <begin position="73"/>
        <end position="90"/>
    </location>
</feature>
<keyword evidence="1" id="KW-0472">Membrane</keyword>